<keyword evidence="2" id="KW-1185">Reference proteome</keyword>
<comment type="caution">
    <text evidence="1">The sequence shown here is derived from an EMBL/GenBank/DDBJ whole genome shotgun (WGS) entry which is preliminary data.</text>
</comment>
<accession>A0ABT9IWM6</accession>
<gene>
    <name evidence="1" type="ORF">Q5Y73_03765</name>
</gene>
<proteinExistence type="predicted"/>
<protein>
    <recommendedName>
        <fullName evidence="3">Radical SAM protein</fullName>
    </recommendedName>
</protein>
<name>A0ABT9IWM6_9BACL</name>
<evidence type="ECO:0000313" key="2">
    <source>
        <dbReference type="Proteomes" id="UP001231941"/>
    </source>
</evidence>
<evidence type="ECO:0008006" key="3">
    <source>
        <dbReference type="Google" id="ProtNLM"/>
    </source>
</evidence>
<dbReference type="EMBL" id="JAVAMP010000001">
    <property type="protein sequence ID" value="MDP5273209.1"/>
    <property type="molecule type" value="Genomic_DNA"/>
</dbReference>
<organism evidence="1 2">
    <name type="scientific">Chengkuizengella axinellae</name>
    <dbReference type="NCBI Taxonomy" id="3064388"/>
    <lineage>
        <taxon>Bacteria</taxon>
        <taxon>Bacillati</taxon>
        <taxon>Bacillota</taxon>
        <taxon>Bacilli</taxon>
        <taxon>Bacillales</taxon>
        <taxon>Paenibacillaceae</taxon>
        <taxon>Chengkuizengella</taxon>
    </lineage>
</organism>
<evidence type="ECO:0000313" key="1">
    <source>
        <dbReference type="EMBL" id="MDP5273209.1"/>
    </source>
</evidence>
<dbReference type="RefSeq" id="WP_305990493.1">
    <property type="nucleotide sequence ID" value="NZ_JAVAMP010000001.1"/>
</dbReference>
<reference evidence="1 2" key="1">
    <citation type="submission" date="2023-08" db="EMBL/GenBank/DDBJ databases">
        <authorList>
            <person name="Park J.-S."/>
        </authorList>
    </citation>
    <scope>NUCLEOTIDE SEQUENCE [LARGE SCALE GENOMIC DNA]</scope>
    <source>
        <strain evidence="1 2">2205SS18-9</strain>
    </source>
</reference>
<sequence length="540" mass="62641">MSFESVVKISGTDHFEIVFDPLKVNYKPPDKVALIDGDGSPNFPNLALQKISAWEKRNGVGEVRLIKLRHQRKRGILGLHPDSILEIRELKNYDRVYASFIFTRSRSVANLLVELLPDVIIGGTGVDDYFYMNKGDKRSRPKRITQLHTLIENMYPDHSLYESEHADWNIEFWNDVDSFKTPKKFNQVAETYGISPIDGTWGEVEHSSNTNENIVHLFDNLLSQNGFEDGKTYRGSTRGNGYSSKGCPRKCTFCVVPVIQGNLKTQHYGLLGVINWILPKGLNPTMDEIVQLYKANRLKMRPHLFWNSKKKIKRVSSFLTISDNNFPADPTCIEKMDFMIVNNIAVNMNQGMDARLLTSKARVDKNGVRFPSGDEICERLSKLYFINFTGTYRQLHFSWDFLSVGRLIIKGLTKLVEEYGLSYSNFAVYCLSGFDTTFEEDYQRVLTLKELRIDPYVMLFRNVDGSEGTKFNGESQDWRMKHLARWTNNKILFKSTNFENYDRYINELNKRKDGRFTEKHDYIARLECFDWLTKDYIKHA</sequence>
<dbReference type="Proteomes" id="UP001231941">
    <property type="component" value="Unassembled WGS sequence"/>
</dbReference>